<dbReference type="HOGENOM" id="CLU_032473_4_1_4"/>
<evidence type="ECO:0000256" key="8">
    <source>
        <dbReference type="ARBA" id="ARBA00023136"/>
    </source>
</evidence>
<keyword evidence="4" id="KW-1134">Transmembrane beta strand</keyword>
<dbReference type="EMBL" id="CP002159">
    <property type="protein sequence ID" value="ADL55566.1"/>
    <property type="molecule type" value="Genomic_DNA"/>
</dbReference>
<dbReference type="AlphaFoldDB" id="D9SGB9"/>
<dbReference type="GO" id="GO:0015774">
    <property type="term" value="P:polysaccharide transport"/>
    <property type="evidence" value="ECO:0007669"/>
    <property type="project" value="TreeGrafter"/>
</dbReference>
<dbReference type="Gene3D" id="2.40.170.10">
    <property type="entry name" value="Porin, LamB type"/>
    <property type="match status" value="1"/>
</dbReference>
<name>D9SGB9_GALCS</name>
<keyword evidence="7" id="KW-0626">Porin</keyword>
<reference evidence="10 11" key="1">
    <citation type="submission" date="2010-08" db="EMBL/GenBank/DDBJ databases">
        <title>Complete sequence of Gallionella capsiferriformans ES-2.</title>
        <authorList>
            <consortium name="US DOE Joint Genome Institute"/>
            <person name="Lucas S."/>
            <person name="Copeland A."/>
            <person name="Lapidus A."/>
            <person name="Cheng J.-F."/>
            <person name="Bruce D."/>
            <person name="Goodwin L."/>
            <person name="Pitluck S."/>
            <person name="Chertkov O."/>
            <person name="Davenport K.W."/>
            <person name="Detter J.C."/>
            <person name="Han C."/>
            <person name="Tapia R."/>
            <person name="Land M."/>
            <person name="Hauser L."/>
            <person name="Chang Y.-J."/>
            <person name="Jeffries C."/>
            <person name="Kyrpides N."/>
            <person name="Ivanova N."/>
            <person name="Mikhailova N."/>
            <person name="Shelobolina E.S."/>
            <person name="Picardal F."/>
            <person name="Roden E."/>
            <person name="Emerson D."/>
            <person name="Woyke T."/>
        </authorList>
    </citation>
    <scope>NUCLEOTIDE SEQUENCE [LARGE SCALE GENOMIC DNA]</scope>
    <source>
        <strain evidence="10 11">ES-2</strain>
    </source>
</reference>
<dbReference type="PANTHER" id="PTHR38762">
    <property type="entry name" value="CRYPTIC OUTER MEMBRANE PORIN BGLH-RELATED"/>
    <property type="match status" value="1"/>
</dbReference>
<evidence type="ECO:0000256" key="4">
    <source>
        <dbReference type="ARBA" id="ARBA00022452"/>
    </source>
</evidence>
<accession>D9SGB9</accession>
<dbReference type="GO" id="GO:0015144">
    <property type="term" value="F:carbohydrate transmembrane transporter activity"/>
    <property type="evidence" value="ECO:0007669"/>
    <property type="project" value="TreeGrafter"/>
</dbReference>
<comment type="similarity">
    <text evidence="2">Belongs to the porin LamB (TC 1.B.3) family.</text>
</comment>
<dbReference type="Proteomes" id="UP000001235">
    <property type="component" value="Chromosome"/>
</dbReference>
<dbReference type="GO" id="GO:0009279">
    <property type="term" value="C:cell outer membrane"/>
    <property type="evidence" value="ECO:0007669"/>
    <property type="project" value="UniProtKB-SubCell"/>
</dbReference>
<dbReference type="GO" id="GO:0046930">
    <property type="term" value="C:pore complex"/>
    <property type="evidence" value="ECO:0007669"/>
    <property type="project" value="UniProtKB-KW"/>
</dbReference>
<evidence type="ECO:0000313" key="10">
    <source>
        <dbReference type="EMBL" id="ADL55566.1"/>
    </source>
</evidence>
<dbReference type="KEGG" id="gca:Galf_1547"/>
<comment type="subcellular location">
    <subcellularLocation>
        <location evidence="1">Cell outer membrane</location>
        <topology evidence="1">Multi-pass membrane protein</topology>
    </subcellularLocation>
</comment>
<gene>
    <name evidence="10" type="ordered locus">Galf_1547</name>
</gene>
<proteinExistence type="inferred from homology"/>
<organism evidence="10 11">
    <name type="scientific">Gallionella capsiferriformans (strain ES-2)</name>
    <name type="common">Gallionella ferruginea capsiferriformans (strain ES-2)</name>
    <dbReference type="NCBI Taxonomy" id="395494"/>
    <lineage>
        <taxon>Bacteria</taxon>
        <taxon>Pseudomonadati</taxon>
        <taxon>Pseudomonadota</taxon>
        <taxon>Betaproteobacteria</taxon>
        <taxon>Nitrosomonadales</taxon>
        <taxon>Gallionellaceae</taxon>
        <taxon>Gallionella</taxon>
    </lineage>
</organism>
<sequence>MVLLLPSLSPANAVEFAGFDITGYGRGGVYSSPAGTPRGAYTLGGDMQKFRLGNEGDNGIEVGIGKSLEVGNNFKLGLMYMPAMWNGQSSNAQGYTSISGLSLAPEAKFWVGQRRLRIQDVHIVDRFLMDYGDNIGAGMTDMSLGFAKLGMGVFSSSTLDKSSSSPNGASRINLDLSEISVNQGGALRLLATAVRGNFQMGSQGVGLSLLHNQSDFLTAGLNNSLFLQSSTGHAGLSGQFQGLGDVATGTAEQPGQRSMRIADALNWQRGAFGGQAVAAWQTAKTDGGVNNGKSTRDIAIGARVSYAFSANFKLLTEVGSTSRSMDGQNRQQLNKITIAPTLALAADFWSRPELRFYVTHISWNAAAAAANAGGFGAGGRMANTVAGAQVEAWW</sequence>
<evidence type="ECO:0000256" key="7">
    <source>
        <dbReference type="ARBA" id="ARBA00023114"/>
    </source>
</evidence>
<dbReference type="STRING" id="395494.Galf_1547"/>
<evidence type="ECO:0000256" key="1">
    <source>
        <dbReference type="ARBA" id="ARBA00004571"/>
    </source>
</evidence>
<dbReference type="InterPro" id="IPR003192">
    <property type="entry name" value="Porin_LamB"/>
</dbReference>
<dbReference type="InterPro" id="IPR036998">
    <property type="entry name" value="Porin_LamB_sf"/>
</dbReference>
<dbReference type="SUPFAM" id="SSF56935">
    <property type="entry name" value="Porins"/>
    <property type="match status" value="1"/>
</dbReference>
<evidence type="ECO:0000256" key="6">
    <source>
        <dbReference type="ARBA" id="ARBA00023065"/>
    </source>
</evidence>
<keyword evidence="8" id="KW-0472">Membrane</keyword>
<dbReference type="GO" id="GO:0015288">
    <property type="term" value="F:porin activity"/>
    <property type="evidence" value="ECO:0007669"/>
    <property type="project" value="UniProtKB-KW"/>
</dbReference>
<dbReference type="PANTHER" id="PTHR38762:SF1">
    <property type="entry name" value="CRYPTIC OUTER MEMBRANE PORIN BGLH-RELATED"/>
    <property type="match status" value="1"/>
</dbReference>
<protein>
    <submittedName>
        <fullName evidence="10">Porin LamB type</fullName>
    </submittedName>
</protein>
<dbReference type="InterPro" id="IPR050286">
    <property type="entry name" value="G_neg_Bact_CarbUptk_Porin"/>
</dbReference>
<evidence type="ECO:0000313" key="11">
    <source>
        <dbReference type="Proteomes" id="UP000001235"/>
    </source>
</evidence>
<evidence type="ECO:0000256" key="9">
    <source>
        <dbReference type="ARBA" id="ARBA00023237"/>
    </source>
</evidence>
<keyword evidence="11" id="KW-1185">Reference proteome</keyword>
<evidence type="ECO:0000256" key="2">
    <source>
        <dbReference type="ARBA" id="ARBA00007055"/>
    </source>
</evidence>
<evidence type="ECO:0000256" key="5">
    <source>
        <dbReference type="ARBA" id="ARBA00022692"/>
    </source>
</evidence>
<keyword evidence="5" id="KW-0812">Transmembrane</keyword>
<dbReference type="Pfam" id="PF02264">
    <property type="entry name" value="LamB"/>
    <property type="match status" value="1"/>
</dbReference>
<keyword evidence="3" id="KW-0813">Transport</keyword>
<keyword evidence="6" id="KW-0406">Ion transport</keyword>
<dbReference type="eggNOG" id="COG4580">
    <property type="taxonomic scope" value="Bacteria"/>
</dbReference>
<keyword evidence="9" id="KW-0998">Cell outer membrane</keyword>
<dbReference type="GO" id="GO:0006811">
    <property type="term" value="P:monoatomic ion transport"/>
    <property type="evidence" value="ECO:0007669"/>
    <property type="project" value="UniProtKB-KW"/>
</dbReference>
<evidence type="ECO:0000256" key="3">
    <source>
        <dbReference type="ARBA" id="ARBA00022448"/>
    </source>
</evidence>